<dbReference type="PANTHER" id="PTHR10587">
    <property type="entry name" value="GLYCOSYL TRANSFERASE-RELATED"/>
    <property type="match status" value="1"/>
</dbReference>
<keyword evidence="1" id="KW-0175">Coiled coil</keyword>
<organism evidence="3 4">
    <name type="scientific">Clostridium aestuarii</name>
    <dbReference type="NCBI Taxonomy" id="338193"/>
    <lineage>
        <taxon>Bacteria</taxon>
        <taxon>Bacillati</taxon>
        <taxon>Bacillota</taxon>
        <taxon>Clostridia</taxon>
        <taxon>Eubacteriales</taxon>
        <taxon>Clostridiaceae</taxon>
        <taxon>Clostridium</taxon>
    </lineage>
</organism>
<evidence type="ECO:0000313" key="4">
    <source>
        <dbReference type="Proteomes" id="UP001078443"/>
    </source>
</evidence>
<feature type="domain" description="NodB homology" evidence="2">
    <location>
        <begin position="87"/>
        <end position="281"/>
    </location>
</feature>
<dbReference type="InterPro" id="IPR050248">
    <property type="entry name" value="Polysacc_deacetylase_ArnD"/>
</dbReference>
<dbReference type="SUPFAM" id="SSF88713">
    <property type="entry name" value="Glycoside hydrolase/deacetylase"/>
    <property type="match status" value="1"/>
</dbReference>
<dbReference type="EMBL" id="JAPQER010000001">
    <property type="protein sequence ID" value="MCY6483535.1"/>
    <property type="molecule type" value="Genomic_DNA"/>
</dbReference>
<dbReference type="CDD" id="cd10944">
    <property type="entry name" value="CE4_SmPgdA_like"/>
    <property type="match status" value="1"/>
</dbReference>
<dbReference type="Proteomes" id="UP001078443">
    <property type="component" value="Unassembled WGS sequence"/>
</dbReference>
<sequence length="296" mass="34490">MRRSRRRTRSKSKWIGRLFFIVFVVLLSVAGVTEAKVIKMQRKNGNLKTQINDIETNKKNLAEKNKKLLANIEEKQNLYKKKMENVKIAYLTFDDGPSSNTQDILDILDKYDIKATWFVNAHKNLEYLYKKIDENGHVIANHGYSHDYDKIYKSVDSFKENAKKLEEFISNITGKPMSKMIRYNGGSNNTKSHRYGGNDIMTKIIKEMDKEGYVYFDWNVDSTDASKYRQDKDKIVSSVLNYSKRKKQANILMHDLNPKTTTVQALPEIIEGLQKQGFIFDVLSENSYKPQFKKVK</sequence>
<protein>
    <submittedName>
        <fullName evidence="3">Polysaccharide deacetylase</fullName>
    </submittedName>
</protein>
<dbReference type="PROSITE" id="PS51677">
    <property type="entry name" value="NODB"/>
    <property type="match status" value="1"/>
</dbReference>
<dbReference type="InterPro" id="IPR002509">
    <property type="entry name" value="NODB_dom"/>
</dbReference>
<feature type="coiled-coil region" evidence="1">
    <location>
        <begin position="37"/>
        <end position="89"/>
    </location>
</feature>
<reference evidence="3" key="1">
    <citation type="submission" date="2022-12" db="EMBL/GenBank/DDBJ databases">
        <authorList>
            <person name="Wang J."/>
        </authorList>
    </citation>
    <scope>NUCLEOTIDE SEQUENCE</scope>
    <source>
        <strain evidence="3">HY-45-18</strain>
    </source>
</reference>
<dbReference type="InterPro" id="IPR011330">
    <property type="entry name" value="Glyco_hydro/deAcase_b/a-brl"/>
</dbReference>
<dbReference type="Gene3D" id="3.20.20.370">
    <property type="entry name" value="Glycoside hydrolase/deacetylase"/>
    <property type="match status" value="1"/>
</dbReference>
<dbReference type="RefSeq" id="WP_268039778.1">
    <property type="nucleotide sequence ID" value="NZ_JAPQER010000001.1"/>
</dbReference>
<dbReference type="PANTHER" id="PTHR10587:SF125">
    <property type="entry name" value="POLYSACCHARIDE DEACETYLASE YHEN-RELATED"/>
    <property type="match status" value="1"/>
</dbReference>
<name>A0ABT4D026_9CLOT</name>
<gene>
    <name evidence="3" type="ORF">OW763_04070</name>
</gene>
<accession>A0ABT4D026</accession>
<evidence type="ECO:0000259" key="2">
    <source>
        <dbReference type="PROSITE" id="PS51677"/>
    </source>
</evidence>
<evidence type="ECO:0000313" key="3">
    <source>
        <dbReference type="EMBL" id="MCY6483535.1"/>
    </source>
</evidence>
<evidence type="ECO:0000256" key="1">
    <source>
        <dbReference type="SAM" id="Coils"/>
    </source>
</evidence>
<keyword evidence="4" id="KW-1185">Reference proteome</keyword>
<comment type="caution">
    <text evidence="3">The sequence shown here is derived from an EMBL/GenBank/DDBJ whole genome shotgun (WGS) entry which is preliminary data.</text>
</comment>
<proteinExistence type="predicted"/>
<dbReference type="Pfam" id="PF01522">
    <property type="entry name" value="Polysacc_deac_1"/>
    <property type="match status" value="1"/>
</dbReference>